<sequence length="104" mass="11284">MTKADLVEEISAQTGVSKNHTALIVDGMLDALCRALSDGKHLEIRGFGTFKVRERRARRARNPRSGSEVMVPAKLVPVFKPSKELRAQVMGEAGAELTPEPVAS</sequence>
<evidence type="ECO:0000313" key="5">
    <source>
        <dbReference type="Proteomes" id="UP000807850"/>
    </source>
</evidence>
<gene>
    <name evidence="4" type="ORF">HY076_09105</name>
</gene>
<accession>A0A9D6L812</accession>
<evidence type="ECO:0000256" key="1">
    <source>
        <dbReference type="ARBA" id="ARBA00023067"/>
    </source>
</evidence>
<reference evidence="4" key="1">
    <citation type="submission" date="2020-07" db="EMBL/GenBank/DDBJ databases">
        <title>Huge and variable diversity of episymbiotic CPR bacteria and DPANN archaea in groundwater ecosystems.</title>
        <authorList>
            <person name="He C.Y."/>
            <person name="Keren R."/>
            <person name="Whittaker M."/>
            <person name="Farag I.F."/>
            <person name="Doudna J."/>
            <person name="Cate J.H.D."/>
            <person name="Banfield J.F."/>
        </authorList>
    </citation>
    <scope>NUCLEOTIDE SEQUENCE</scope>
    <source>
        <strain evidence="4">NC_groundwater_928_Pr1_S-0.2um_72_17</strain>
    </source>
</reference>
<keyword evidence="1" id="KW-0226">DNA condensation</keyword>
<protein>
    <submittedName>
        <fullName evidence="4">Integration host factor subunit beta</fullName>
    </submittedName>
</protein>
<dbReference type="SMART" id="SM00411">
    <property type="entry name" value="BHL"/>
    <property type="match status" value="1"/>
</dbReference>
<dbReference type="Pfam" id="PF00216">
    <property type="entry name" value="Bac_DNA_binding"/>
    <property type="match status" value="1"/>
</dbReference>
<comment type="similarity">
    <text evidence="3">Belongs to the bacterial histone-like protein family.</text>
</comment>
<dbReference type="CDD" id="cd13836">
    <property type="entry name" value="IHF_B"/>
    <property type="match status" value="1"/>
</dbReference>
<dbReference type="GO" id="GO:0030527">
    <property type="term" value="F:structural constituent of chromatin"/>
    <property type="evidence" value="ECO:0007669"/>
    <property type="project" value="InterPro"/>
</dbReference>
<dbReference type="InterPro" id="IPR010992">
    <property type="entry name" value="IHF-like_DNA-bd_dom_sf"/>
</dbReference>
<name>A0A9D6L812_UNCEI</name>
<dbReference type="AlphaFoldDB" id="A0A9D6L812"/>
<evidence type="ECO:0000256" key="3">
    <source>
        <dbReference type="RuleBase" id="RU003939"/>
    </source>
</evidence>
<proteinExistence type="inferred from homology"/>
<dbReference type="PANTHER" id="PTHR33175:SF3">
    <property type="entry name" value="DNA-BINDING PROTEIN HU-BETA"/>
    <property type="match status" value="1"/>
</dbReference>
<dbReference type="GO" id="GO:0003677">
    <property type="term" value="F:DNA binding"/>
    <property type="evidence" value="ECO:0007669"/>
    <property type="project" value="UniProtKB-KW"/>
</dbReference>
<dbReference type="GO" id="GO:0030261">
    <property type="term" value="P:chromosome condensation"/>
    <property type="evidence" value="ECO:0007669"/>
    <property type="project" value="UniProtKB-KW"/>
</dbReference>
<organism evidence="4 5">
    <name type="scientific">Eiseniibacteriota bacterium</name>
    <dbReference type="NCBI Taxonomy" id="2212470"/>
    <lineage>
        <taxon>Bacteria</taxon>
        <taxon>Candidatus Eiseniibacteriota</taxon>
    </lineage>
</organism>
<evidence type="ECO:0000256" key="2">
    <source>
        <dbReference type="ARBA" id="ARBA00023125"/>
    </source>
</evidence>
<dbReference type="InterPro" id="IPR000119">
    <property type="entry name" value="Hist_DNA-bd"/>
</dbReference>
<dbReference type="SUPFAM" id="SSF47729">
    <property type="entry name" value="IHF-like DNA-binding proteins"/>
    <property type="match status" value="1"/>
</dbReference>
<dbReference type="Gene3D" id="4.10.520.10">
    <property type="entry name" value="IHF-like DNA-binding proteins"/>
    <property type="match status" value="1"/>
</dbReference>
<keyword evidence="2" id="KW-0238">DNA-binding</keyword>
<comment type="caution">
    <text evidence="4">The sequence shown here is derived from an EMBL/GenBank/DDBJ whole genome shotgun (WGS) entry which is preliminary data.</text>
</comment>
<dbReference type="PANTHER" id="PTHR33175">
    <property type="entry name" value="DNA-BINDING PROTEIN HU"/>
    <property type="match status" value="1"/>
</dbReference>
<dbReference type="EMBL" id="JACQAY010000300">
    <property type="protein sequence ID" value="MBI3540416.1"/>
    <property type="molecule type" value="Genomic_DNA"/>
</dbReference>
<dbReference type="Proteomes" id="UP000807850">
    <property type="component" value="Unassembled WGS sequence"/>
</dbReference>
<evidence type="ECO:0000313" key="4">
    <source>
        <dbReference type="EMBL" id="MBI3540416.1"/>
    </source>
</evidence>
<dbReference type="PRINTS" id="PR01727">
    <property type="entry name" value="DNABINDINGHU"/>
</dbReference>